<gene>
    <name evidence="1" type="primary">RvY_08140-1</name>
    <name evidence="1" type="synonym">RvY_08140.1</name>
    <name evidence="1" type="ORF">RvY_08140</name>
</gene>
<proteinExistence type="predicted"/>
<sequence>MNKLNPSHGFKLPPHAFPEDFKFVVEKFETSGLFSQM</sequence>
<keyword evidence="2" id="KW-1185">Reference proteome</keyword>
<comment type="caution">
    <text evidence="1">The sequence shown here is derived from an EMBL/GenBank/DDBJ whole genome shotgun (WGS) entry which is preliminary data.</text>
</comment>
<dbReference type="EMBL" id="BDGG01000003">
    <property type="protein sequence ID" value="GAU96741.1"/>
    <property type="molecule type" value="Genomic_DNA"/>
</dbReference>
<dbReference type="AlphaFoldDB" id="A0A1D1V4W4"/>
<protein>
    <submittedName>
        <fullName evidence="1">Uncharacterized protein</fullName>
    </submittedName>
</protein>
<evidence type="ECO:0000313" key="2">
    <source>
        <dbReference type="Proteomes" id="UP000186922"/>
    </source>
</evidence>
<reference evidence="1 2" key="1">
    <citation type="journal article" date="2016" name="Nat. Commun.">
        <title>Extremotolerant tardigrade genome and improved radiotolerance of human cultured cells by tardigrade-unique protein.</title>
        <authorList>
            <person name="Hashimoto T."/>
            <person name="Horikawa D.D."/>
            <person name="Saito Y."/>
            <person name="Kuwahara H."/>
            <person name="Kozuka-Hata H."/>
            <person name="Shin-I T."/>
            <person name="Minakuchi Y."/>
            <person name="Ohishi K."/>
            <person name="Motoyama A."/>
            <person name="Aizu T."/>
            <person name="Enomoto A."/>
            <person name="Kondo K."/>
            <person name="Tanaka S."/>
            <person name="Hara Y."/>
            <person name="Koshikawa S."/>
            <person name="Sagara H."/>
            <person name="Miura T."/>
            <person name="Yokobori S."/>
            <person name="Miyagawa K."/>
            <person name="Suzuki Y."/>
            <person name="Kubo T."/>
            <person name="Oyama M."/>
            <person name="Kohara Y."/>
            <person name="Fujiyama A."/>
            <person name="Arakawa K."/>
            <person name="Katayama T."/>
            <person name="Toyoda A."/>
            <person name="Kunieda T."/>
        </authorList>
    </citation>
    <scope>NUCLEOTIDE SEQUENCE [LARGE SCALE GENOMIC DNA]</scope>
    <source>
        <strain evidence="1 2">YOKOZUNA-1</strain>
    </source>
</reference>
<accession>A0A1D1V4W4</accession>
<evidence type="ECO:0000313" key="1">
    <source>
        <dbReference type="EMBL" id="GAU96741.1"/>
    </source>
</evidence>
<dbReference type="Proteomes" id="UP000186922">
    <property type="component" value="Unassembled WGS sequence"/>
</dbReference>
<organism evidence="1 2">
    <name type="scientific">Ramazzottius varieornatus</name>
    <name type="common">Water bear</name>
    <name type="synonym">Tardigrade</name>
    <dbReference type="NCBI Taxonomy" id="947166"/>
    <lineage>
        <taxon>Eukaryota</taxon>
        <taxon>Metazoa</taxon>
        <taxon>Ecdysozoa</taxon>
        <taxon>Tardigrada</taxon>
        <taxon>Eutardigrada</taxon>
        <taxon>Parachela</taxon>
        <taxon>Hypsibioidea</taxon>
        <taxon>Ramazzottiidae</taxon>
        <taxon>Ramazzottius</taxon>
    </lineage>
</organism>
<name>A0A1D1V4W4_RAMVA</name>